<dbReference type="InterPro" id="IPR023213">
    <property type="entry name" value="CAT-like_dom_sf"/>
</dbReference>
<comment type="caution">
    <text evidence="13">The sequence shown here is derived from an EMBL/GenBank/DDBJ whole genome shotgun (WGS) entry which is preliminary data.</text>
</comment>
<proteinExistence type="inferred from homology"/>
<dbReference type="GO" id="GO:0016407">
    <property type="term" value="F:acetyltransferase activity"/>
    <property type="evidence" value="ECO:0007669"/>
    <property type="project" value="TreeGrafter"/>
</dbReference>
<dbReference type="Pfam" id="PF02817">
    <property type="entry name" value="E3_binding"/>
    <property type="match status" value="1"/>
</dbReference>
<protein>
    <recommendedName>
        <fullName evidence="9">Dihydrolipoamide acetyltransferase component of pyruvate dehydrogenase complex</fullName>
        <ecNumber evidence="9">2.3.1.-</ecNumber>
    </recommendedName>
</protein>
<name>A0AAW1VG42_9CUCU</name>
<comment type="subcellular location">
    <subcellularLocation>
        <location evidence="2">Mitochondrion matrix</location>
    </subcellularLocation>
</comment>
<dbReference type="SUPFAM" id="SSF47005">
    <property type="entry name" value="Peripheral subunit-binding domain of 2-oxo acid dehydrogenase complex"/>
    <property type="match status" value="1"/>
</dbReference>
<dbReference type="EC" id="2.3.1.-" evidence="9"/>
<dbReference type="PANTHER" id="PTHR43178">
    <property type="entry name" value="DIHYDROLIPOAMIDE ACETYLTRANSFERASE COMPONENT OF PYRUVATE DEHYDROGENASE COMPLEX"/>
    <property type="match status" value="1"/>
</dbReference>
<organism evidence="13 14">
    <name type="scientific">Henosepilachna vigintioctopunctata</name>
    <dbReference type="NCBI Taxonomy" id="420089"/>
    <lineage>
        <taxon>Eukaryota</taxon>
        <taxon>Metazoa</taxon>
        <taxon>Ecdysozoa</taxon>
        <taxon>Arthropoda</taxon>
        <taxon>Hexapoda</taxon>
        <taxon>Insecta</taxon>
        <taxon>Pterygota</taxon>
        <taxon>Neoptera</taxon>
        <taxon>Endopterygota</taxon>
        <taxon>Coleoptera</taxon>
        <taxon>Polyphaga</taxon>
        <taxon>Cucujiformia</taxon>
        <taxon>Coccinelloidea</taxon>
        <taxon>Coccinellidae</taxon>
        <taxon>Epilachninae</taxon>
        <taxon>Epilachnini</taxon>
        <taxon>Henosepilachna</taxon>
    </lineage>
</organism>
<reference evidence="13 14" key="1">
    <citation type="submission" date="2023-03" db="EMBL/GenBank/DDBJ databases">
        <title>Genome insight into feeding habits of ladybird beetles.</title>
        <authorList>
            <person name="Li H.-S."/>
            <person name="Huang Y.-H."/>
            <person name="Pang H."/>
        </authorList>
    </citation>
    <scope>NUCLEOTIDE SEQUENCE [LARGE SCALE GENOMIC DNA]</scope>
    <source>
        <strain evidence="13">SYSU_2023b</strain>
        <tissue evidence="13">Whole body</tissue>
    </source>
</reference>
<dbReference type="Proteomes" id="UP001431783">
    <property type="component" value="Unassembled WGS sequence"/>
</dbReference>
<evidence type="ECO:0000256" key="4">
    <source>
        <dbReference type="ARBA" id="ARBA00022679"/>
    </source>
</evidence>
<keyword evidence="14" id="KW-1185">Reference proteome</keyword>
<comment type="similarity">
    <text evidence="3 9">Belongs to the 2-oxoacid dehydrogenase family.</text>
</comment>
<keyword evidence="5 9" id="KW-0450">Lipoyl</keyword>
<dbReference type="PANTHER" id="PTHR43178:SF5">
    <property type="entry name" value="LIPOAMIDE ACYLTRANSFERASE COMPONENT OF BRANCHED-CHAIN ALPHA-KETO ACID DEHYDROGENASE COMPLEX, MITOCHONDRIAL"/>
    <property type="match status" value="1"/>
</dbReference>
<keyword evidence="4 9" id="KW-0808">Transferase</keyword>
<dbReference type="InterPro" id="IPR001078">
    <property type="entry name" value="2-oxoacid_DH_actylTfrase"/>
</dbReference>
<dbReference type="FunFam" id="3.30.559.10:FF:000007">
    <property type="entry name" value="Dihydrolipoamide acetyltransferase component of pyruvate dehydrogenase complex"/>
    <property type="match status" value="1"/>
</dbReference>
<dbReference type="Pfam" id="PF00364">
    <property type="entry name" value="Biotin_lipoyl"/>
    <property type="match status" value="1"/>
</dbReference>
<dbReference type="InterPro" id="IPR036625">
    <property type="entry name" value="E3-bd_dom_sf"/>
</dbReference>
<dbReference type="InterPro" id="IPR003016">
    <property type="entry name" value="2-oxoA_DH_lipoyl-BS"/>
</dbReference>
<dbReference type="Gene3D" id="4.10.320.10">
    <property type="entry name" value="E3-binding domain"/>
    <property type="match status" value="1"/>
</dbReference>
<feature type="domain" description="Peripheral subunit-binding (PSBD)" evidence="12">
    <location>
        <begin position="131"/>
        <end position="168"/>
    </location>
</feature>
<evidence type="ECO:0000256" key="6">
    <source>
        <dbReference type="ARBA" id="ARBA00022946"/>
    </source>
</evidence>
<dbReference type="EMBL" id="JARQZJ010000127">
    <property type="protein sequence ID" value="KAK9891149.1"/>
    <property type="molecule type" value="Genomic_DNA"/>
</dbReference>
<dbReference type="CDD" id="cd06849">
    <property type="entry name" value="lipoyl_domain"/>
    <property type="match status" value="1"/>
</dbReference>
<evidence type="ECO:0000256" key="1">
    <source>
        <dbReference type="ARBA" id="ARBA00001938"/>
    </source>
</evidence>
<dbReference type="InterPro" id="IPR050743">
    <property type="entry name" value="2-oxoacid_DH_E2_comp"/>
</dbReference>
<evidence type="ECO:0000259" key="12">
    <source>
        <dbReference type="PROSITE" id="PS51826"/>
    </source>
</evidence>
<evidence type="ECO:0000256" key="7">
    <source>
        <dbReference type="ARBA" id="ARBA00023128"/>
    </source>
</evidence>
<evidence type="ECO:0000259" key="11">
    <source>
        <dbReference type="PROSITE" id="PS50968"/>
    </source>
</evidence>
<dbReference type="SUPFAM" id="SSF52777">
    <property type="entry name" value="CoA-dependent acyltransferases"/>
    <property type="match status" value="1"/>
</dbReference>
<evidence type="ECO:0000256" key="5">
    <source>
        <dbReference type="ARBA" id="ARBA00022823"/>
    </source>
</evidence>
<dbReference type="PROSITE" id="PS50968">
    <property type="entry name" value="BIOTINYL_LIPOYL"/>
    <property type="match status" value="1"/>
</dbReference>
<dbReference type="Gene3D" id="3.30.559.10">
    <property type="entry name" value="Chloramphenicol acetyltransferase-like domain"/>
    <property type="match status" value="1"/>
</dbReference>
<evidence type="ECO:0000313" key="14">
    <source>
        <dbReference type="Proteomes" id="UP001431783"/>
    </source>
</evidence>
<dbReference type="PROSITE" id="PS51826">
    <property type="entry name" value="PSBD"/>
    <property type="match status" value="1"/>
</dbReference>
<sequence length="417" mass="46803">MASYARKHVKYAIKHIFKQNEDQLRTLSQDITTFKEWYVKVGDKVSQFDNICEVQSDKASVTITSRYDGIIKKIHYDTEQVAYVGKPLVDIEVEGDGPEETNQRLQVTETQQTSENNLKTESEQDNNDYSLCIPSVRRLARQYKVDLKNITGTGKNSRILKEDVLRYLQQTSQKEEPKSQEETISEKEKVIKITGFQKAMFQTMTASLKIPHFVYTEEIKTTKLSTLRLNLNQSGELNVKLSMVPFFIKALSLGLVEYPILNSSLDVNNENIILKSYHNIGLAMDTKMGLAVPVIKNVENKSILKIAEELKLIMENGKNGNFSIEQLKGGTFTFSNIGVIGGLHASPVILGSQVAIVAIGATKVVPRFDENLTVVSEEVVNMSSAADHRVIDGATMAHFVNTVKNYIENPHLLLIKS</sequence>
<dbReference type="AlphaFoldDB" id="A0AAW1VG42"/>
<evidence type="ECO:0000313" key="13">
    <source>
        <dbReference type="EMBL" id="KAK9891149.1"/>
    </source>
</evidence>
<dbReference type="PROSITE" id="PS00189">
    <property type="entry name" value="LIPOYL"/>
    <property type="match status" value="1"/>
</dbReference>
<evidence type="ECO:0000256" key="2">
    <source>
        <dbReference type="ARBA" id="ARBA00004305"/>
    </source>
</evidence>
<gene>
    <name evidence="13" type="ORF">WA026_013465</name>
</gene>
<feature type="compositionally biased region" description="Polar residues" evidence="10">
    <location>
        <begin position="103"/>
        <end position="119"/>
    </location>
</feature>
<accession>A0AAW1VG42</accession>
<dbReference type="Pfam" id="PF00198">
    <property type="entry name" value="2-oxoacid_dh"/>
    <property type="match status" value="1"/>
</dbReference>
<keyword evidence="8 9" id="KW-0012">Acyltransferase</keyword>
<dbReference type="SUPFAM" id="SSF51230">
    <property type="entry name" value="Single hybrid motif"/>
    <property type="match status" value="1"/>
</dbReference>
<feature type="region of interest" description="Disordered" evidence="10">
    <location>
        <begin position="93"/>
        <end position="126"/>
    </location>
</feature>
<dbReference type="FunFam" id="2.40.50.100:FF:000013">
    <property type="entry name" value="Dihydrolipoamide acetyltransferase component of pyruvate dehydrogenase complex"/>
    <property type="match status" value="1"/>
</dbReference>
<keyword evidence="6" id="KW-0809">Transit peptide</keyword>
<evidence type="ECO:0000256" key="3">
    <source>
        <dbReference type="ARBA" id="ARBA00007317"/>
    </source>
</evidence>
<comment type="cofactor">
    <cofactor evidence="1 9">
        <name>(R)-lipoate</name>
        <dbReference type="ChEBI" id="CHEBI:83088"/>
    </cofactor>
</comment>
<dbReference type="GO" id="GO:0031405">
    <property type="term" value="F:lipoic acid binding"/>
    <property type="evidence" value="ECO:0007669"/>
    <property type="project" value="TreeGrafter"/>
</dbReference>
<evidence type="ECO:0000256" key="8">
    <source>
        <dbReference type="ARBA" id="ARBA00023315"/>
    </source>
</evidence>
<dbReference type="InterPro" id="IPR004167">
    <property type="entry name" value="PSBD"/>
</dbReference>
<evidence type="ECO:0000256" key="10">
    <source>
        <dbReference type="SAM" id="MobiDB-lite"/>
    </source>
</evidence>
<evidence type="ECO:0000256" key="9">
    <source>
        <dbReference type="RuleBase" id="RU003423"/>
    </source>
</evidence>
<keyword evidence="7" id="KW-0496">Mitochondrion</keyword>
<dbReference type="Gene3D" id="2.40.50.100">
    <property type="match status" value="1"/>
</dbReference>
<dbReference type="GO" id="GO:0005759">
    <property type="term" value="C:mitochondrial matrix"/>
    <property type="evidence" value="ECO:0007669"/>
    <property type="project" value="UniProtKB-SubCell"/>
</dbReference>
<dbReference type="InterPro" id="IPR000089">
    <property type="entry name" value="Biotin_lipoyl"/>
</dbReference>
<feature type="domain" description="Lipoyl-binding" evidence="11">
    <location>
        <begin position="10"/>
        <end position="92"/>
    </location>
</feature>
<dbReference type="InterPro" id="IPR011053">
    <property type="entry name" value="Single_hybrid_motif"/>
</dbReference>